<reference evidence="1 2" key="1">
    <citation type="submission" date="2024-01" db="EMBL/GenBank/DDBJ databases">
        <title>The genomes of 5 underutilized Papilionoideae crops provide insights into root nodulation and disease resistanc.</title>
        <authorList>
            <person name="Yuan L."/>
        </authorList>
    </citation>
    <scope>NUCLEOTIDE SEQUENCE [LARGE SCALE GENOMIC DNA]</scope>
    <source>
        <strain evidence="1">ZHUSHIDOU_FW_LH</strain>
        <tissue evidence="1">Leaf</tissue>
    </source>
</reference>
<comment type="caution">
    <text evidence="1">The sequence shown here is derived from an EMBL/GenBank/DDBJ whole genome shotgun (WGS) entry which is preliminary data.</text>
</comment>
<proteinExistence type="predicted"/>
<accession>A0AAN9F918</accession>
<organism evidence="1 2">
    <name type="scientific">Crotalaria pallida</name>
    <name type="common">Smooth rattlebox</name>
    <name type="synonym">Crotalaria striata</name>
    <dbReference type="NCBI Taxonomy" id="3830"/>
    <lineage>
        <taxon>Eukaryota</taxon>
        <taxon>Viridiplantae</taxon>
        <taxon>Streptophyta</taxon>
        <taxon>Embryophyta</taxon>
        <taxon>Tracheophyta</taxon>
        <taxon>Spermatophyta</taxon>
        <taxon>Magnoliopsida</taxon>
        <taxon>eudicotyledons</taxon>
        <taxon>Gunneridae</taxon>
        <taxon>Pentapetalae</taxon>
        <taxon>rosids</taxon>
        <taxon>fabids</taxon>
        <taxon>Fabales</taxon>
        <taxon>Fabaceae</taxon>
        <taxon>Papilionoideae</taxon>
        <taxon>50 kb inversion clade</taxon>
        <taxon>genistoids sensu lato</taxon>
        <taxon>core genistoids</taxon>
        <taxon>Crotalarieae</taxon>
        <taxon>Crotalaria</taxon>
    </lineage>
</organism>
<dbReference type="EMBL" id="JAYWIO010000004">
    <property type="protein sequence ID" value="KAK7269608.1"/>
    <property type="molecule type" value="Genomic_DNA"/>
</dbReference>
<name>A0AAN9F918_CROPI</name>
<dbReference type="Proteomes" id="UP001372338">
    <property type="component" value="Unassembled WGS sequence"/>
</dbReference>
<protein>
    <submittedName>
        <fullName evidence="1">Uncharacterized protein</fullName>
    </submittedName>
</protein>
<keyword evidence="2" id="KW-1185">Reference proteome</keyword>
<dbReference type="AlphaFoldDB" id="A0AAN9F918"/>
<gene>
    <name evidence="1" type="ORF">RIF29_22341</name>
</gene>
<sequence length="97" mass="10265">MAGFDFAPMEMQVALVAAATNEILKLVAVNVNAHENAHDITAAELAASQQKAFCISHVDVGLDVAALHEAVTRVIQGDDVEVVANLRGNLMEDVLLV</sequence>
<evidence type="ECO:0000313" key="2">
    <source>
        <dbReference type="Proteomes" id="UP001372338"/>
    </source>
</evidence>
<evidence type="ECO:0000313" key="1">
    <source>
        <dbReference type="EMBL" id="KAK7269608.1"/>
    </source>
</evidence>